<feature type="domain" description="BRCT" evidence="6">
    <location>
        <begin position="23"/>
        <end position="97"/>
    </location>
</feature>
<dbReference type="GO" id="GO:0005634">
    <property type="term" value="C:nucleus"/>
    <property type="evidence" value="ECO:0007669"/>
    <property type="project" value="UniProtKB-SubCell"/>
</dbReference>
<protein>
    <recommendedName>
        <fullName evidence="6">BRCT domain-containing protein</fullName>
    </recommendedName>
</protein>
<gene>
    <name evidence="7" type="ORF">DVH24_017178</name>
</gene>
<dbReference type="Gene3D" id="3.40.50.10190">
    <property type="entry name" value="BRCT domain"/>
    <property type="match status" value="1"/>
</dbReference>
<comment type="subcellular location">
    <subcellularLocation>
        <location evidence="1">Nucleus</location>
    </subcellularLocation>
</comment>
<dbReference type="GO" id="GO:0045944">
    <property type="term" value="P:positive regulation of transcription by RNA polymerase II"/>
    <property type="evidence" value="ECO:0007669"/>
    <property type="project" value="TreeGrafter"/>
</dbReference>
<accession>A0A498IV58</accession>
<dbReference type="GO" id="GO:0000724">
    <property type="term" value="P:double-strand break repair via homologous recombination"/>
    <property type="evidence" value="ECO:0007669"/>
    <property type="project" value="TreeGrafter"/>
</dbReference>
<evidence type="ECO:0000256" key="5">
    <source>
        <dbReference type="ARBA" id="ARBA00023242"/>
    </source>
</evidence>
<evidence type="ECO:0000256" key="3">
    <source>
        <dbReference type="ARBA" id="ARBA00022763"/>
    </source>
</evidence>
<dbReference type="Pfam" id="PF00533">
    <property type="entry name" value="BRCT"/>
    <property type="match status" value="1"/>
</dbReference>
<dbReference type="InterPro" id="IPR031099">
    <property type="entry name" value="BRCA1-associated"/>
</dbReference>
<evidence type="ECO:0000256" key="1">
    <source>
        <dbReference type="ARBA" id="ARBA00004123"/>
    </source>
</evidence>
<dbReference type="Proteomes" id="UP000290289">
    <property type="component" value="Chromosome 10"/>
</dbReference>
<dbReference type="PANTHER" id="PTHR13763">
    <property type="entry name" value="BREAST CANCER TYPE 1 SUSCEPTIBILITY PROTEIN BRCA1"/>
    <property type="match status" value="1"/>
</dbReference>
<keyword evidence="2" id="KW-0677">Repeat</keyword>
<dbReference type="InterPro" id="IPR001357">
    <property type="entry name" value="BRCT_dom"/>
</dbReference>
<dbReference type="PANTHER" id="PTHR13763:SF0">
    <property type="entry name" value="BREAST CANCER TYPE 1 SUSCEPTIBILITY PROTEIN"/>
    <property type="match status" value="1"/>
</dbReference>
<evidence type="ECO:0000313" key="8">
    <source>
        <dbReference type="Proteomes" id="UP000290289"/>
    </source>
</evidence>
<keyword evidence="3" id="KW-0227">DNA damage</keyword>
<sequence>MKIFHNKTPTSPPCAGTFSLPPSFPLFSSPHFLFLCIFDFDKESVSGFERLSGLTVLKNWDSSVTHIIASTDENGACRRTLKVLMGILEGKWILSVECEFYCFRFNCSSSSAWTLQL</sequence>
<reference evidence="7 8" key="1">
    <citation type="submission" date="2018-10" db="EMBL/GenBank/DDBJ databases">
        <title>A high-quality apple genome assembly.</title>
        <authorList>
            <person name="Hu J."/>
        </authorList>
    </citation>
    <scope>NUCLEOTIDE SEQUENCE [LARGE SCALE GENOMIC DNA]</scope>
    <source>
        <strain evidence="8">cv. HFTH1</strain>
        <tissue evidence="7">Young leaf</tissue>
    </source>
</reference>
<name>A0A498IV58_MALDO</name>
<evidence type="ECO:0000256" key="2">
    <source>
        <dbReference type="ARBA" id="ARBA00022737"/>
    </source>
</evidence>
<keyword evidence="4" id="KW-0234">DNA repair</keyword>
<keyword evidence="5" id="KW-0539">Nucleus</keyword>
<keyword evidence="8" id="KW-1185">Reference proteome</keyword>
<dbReference type="InterPro" id="IPR036420">
    <property type="entry name" value="BRCT_dom_sf"/>
</dbReference>
<dbReference type="SUPFAM" id="SSF52113">
    <property type="entry name" value="BRCT domain"/>
    <property type="match status" value="1"/>
</dbReference>
<dbReference type="STRING" id="3750.A0A498IV58"/>
<proteinExistence type="predicted"/>
<evidence type="ECO:0000256" key="4">
    <source>
        <dbReference type="ARBA" id="ARBA00023204"/>
    </source>
</evidence>
<organism evidence="7 8">
    <name type="scientific">Malus domestica</name>
    <name type="common">Apple</name>
    <name type="synonym">Pyrus malus</name>
    <dbReference type="NCBI Taxonomy" id="3750"/>
    <lineage>
        <taxon>Eukaryota</taxon>
        <taxon>Viridiplantae</taxon>
        <taxon>Streptophyta</taxon>
        <taxon>Embryophyta</taxon>
        <taxon>Tracheophyta</taxon>
        <taxon>Spermatophyta</taxon>
        <taxon>Magnoliopsida</taxon>
        <taxon>eudicotyledons</taxon>
        <taxon>Gunneridae</taxon>
        <taxon>Pentapetalae</taxon>
        <taxon>rosids</taxon>
        <taxon>fabids</taxon>
        <taxon>Rosales</taxon>
        <taxon>Rosaceae</taxon>
        <taxon>Amygdaloideae</taxon>
        <taxon>Maleae</taxon>
        <taxon>Malus</taxon>
    </lineage>
</organism>
<comment type="caution">
    <text evidence="7">The sequence shown here is derived from an EMBL/GenBank/DDBJ whole genome shotgun (WGS) entry which is preliminary data.</text>
</comment>
<evidence type="ECO:0000259" key="6">
    <source>
        <dbReference type="Pfam" id="PF00533"/>
    </source>
</evidence>
<dbReference type="AlphaFoldDB" id="A0A498IV58"/>
<dbReference type="EMBL" id="RDQH01000336">
    <property type="protein sequence ID" value="RXH86125.1"/>
    <property type="molecule type" value="Genomic_DNA"/>
</dbReference>
<evidence type="ECO:0000313" key="7">
    <source>
        <dbReference type="EMBL" id="RXH86125.1"/>
    </source>
</evidence>
<dbReference type="GO" id="GO:0004842">
    <property type="term" value="F:ubiquitin-protein transferase activity"/>
    <property type="evidence" value="ECO:0007669"/>
    <property type="project" value="TreeGrafter"/>
</dbReference>